<dbReference type="PANTHER" id="PTHR47268:SF4">
    <property type="entry name" value="ACYLPHOSPHATASE"/>
    <property type="match status" value="1"/>
</dbReference>
<gene>
    <name evidence="7" type="primary">acyP</name>
    <name evidence="7" type="ORF">GLE_3828</name>
</gene>
<dbReference type="InterPro" id="IPR017968">
    <property type="entry name" value="Acylphosphatase_CS"/>
</dbReference>
<dbReference type="PROSITE" id="PS51160">
    <property type="entry name" value="ACYLPHOSPHATASE_3"/>
    <property type="match status" value="1"/>
</dbReference>
<evidence type="ECO:0000313" key="8">
    <source>
        <dbReference type="Proteomes" id="UP000061569"/>
    </source>
</evidence>
<evidence type="ECO:0000256" key="2">
    <source>
        <dbReference type="ARBA" id="ARBA00012150"/>
    </source>
</evidence>
<sequence length="89" mass="9708">MSAARFYIAGKVQGVWFRASAREQALALDLRGYANNLRDGRVEVLAVGDAAAIERLAQWLRQGPPNARVDRIEREPAGENEAGHGFVCG</sequence>
<reference evidence="7 8" key="1">
    <citation type="submission" date="2015-11" db="EMBL/GenBank/DDBJ databases">
        <title>Genome sequences of Lysobacter enzymogenes strain C3 and Lysobacter antibioticus ATCC 29479.</title>
        <authorList>
            <person name="Kobayashi D.Y."/>
        </authorList>
    </citation>
    <scope>NUCLEOTIDE SEQUENCE [LARGE SCALE GENOMIC DNA]</scope>
    <source>
        <strain evidence="7 8">C3</strain>
    </source>
</reference>
<keyword evidence="5 7" id="KW-0378">Hydrolase</keyword>
<evidence type="ECO:0000256" key="4">
    <source>
        <dbReference type="ARBA" id="ARBA00047645"/>
    </source>
</evidence>
<dbReference type="PROSITE" id="PS00150">
    <property type="entry name" value="ACYLPHOSPHATASE_1"/>
    <property type="match status" value="1"/>
</dbReference>
<dbReference type="GO" id="GO:0003998">
    <property type="term" value="F:acylphosphatase activity"/>
    <property type="evidence" value="ECO:0007669"/>
    <property type="project" value="UniProtKB-EC"/>
</dbReference>
<dbReference type="InterPro" id="IPR020456">
    <property type="entry name" value="Acylphosphatase"/>
</dbReference>
<accession>A0A0S2DKY3</accession>
<dbReference type="Pfam" id="PF00708">
    <property type="entry name" value="Acylphosphatase"/>
    <property type="match status" value="1"/>
</dbReference>
<dbReference type="NCBIfam" id="NF011000">
    <property type="entry name" value="PRK14426.1"/>
    <property type="match status" value="1"/>
</dbReference>
<organism evidence="7 8">
    <name type="scientific">Lysobacter enzymogenes</name>
    <dbReference type="NCBI Taxonomy" id="69"/>
    <lineage>
        <taxon>Bacteria</taxon>
        <taxon>Pseudomonadati</taxon>
        <taxon>Pseudomonadota</taxon>
        <taxon>Gammaproteobacteria</taxon>
        <taxon>Lysobacterales</taxon>
        <taxon>Lysobacteraceae</taxon>
        <taxon>Lysobacter</taxon>
    </lineage>
</organism>
<dbReference type="Proteomes" id="UP000061569">
    <property type="component" value="Chromosome"/>
</dbReference>
<dbReference type="SUPFAM" id="SSF54975">
    <property type="entry name" value="Acylphosphatase/BLUF domain-like"/>
    <property type="match status" value="1"/>
</dbReference>
<feature type="active site" evidence="5">
    <location>
        <position position="18"/>
    </location>
</feature>
<dbReference type="OrthoDB" id="5295388at2"/>
<dbReference type="InterPro" id="IPR001792">
    <property type="entry name" value="Acylphosphatase-like_dom"/>
</dbReference>
<dbReference type="PANTHER" id="PTHR47268">
    <property type="entry name" value="ACYLPHOSPHATASE"/>
    <property type="match status" value="1"/>
</dbReference>
<comment type="similarity">
    <text evidence="1 6">Belongs to the acylphosphatase family.</text>
</comment>
<dbReference type="STRING" id="69.GLE_3828"/>
<evidence type="ECO:0000313" key="7">
    <source>
        <dbReference type="EMBL" id="ALN59171.1"/>
    </source>
</evidence>
<dbReference type="InterPro" id="IPR036046">
    <property type="entry name" value="Acylphosphatase-like_dom_sf"/>
</dbReference>
<feature type="active site" evidence="5">
    <location>
        <position position="36"/>
    </location>
</feature>
<evidence type="ECO:0000256" key="5">
    <source>
        <dbReference type="PROSITE-ProRule" id="PRU00520"/>
    </source>
</evidence>
<proteinExistence type="inferred from homology"/>
<dbReference type="NCBIfam" id="NF011022">
    <property type="entry name" value="PRK14451.1"/>
    <property type="match status" value="1"/>
</dbReference>
<evidence type="ECO:0000256" key="3">
    <source>
        <dbReference type="ARBA" id="ARBA00015991"/>
    </source>
</evidence>
<name>A0A0S2DKY3_LYSEN</name>
<dbReference type="Gene3D" id="3.30.70.100">
    <property type="match status" value="1"/>
</dbReference>
<dbReference type="KEGG" id="lez:GLE_3828"/>
<evidence type="ECO:0000256" key="6">
    <source>
        <dbReference type="RuleBase" id="RU004168"/>
    </source>
</evidence>
<protein>
    <recommendedName>
        <fullName evidence="3 5">acylphosphatase</fullName>
        <ecNumber evidence="2 5">3.6.1.7</ecNumber>
    </recommendedName>
</protein>
<dbReference type="AlphaFoldDB" id="A0A0S2DKY3"/>
<comment type="catalytic activity">
    <reaction evidence="4 5">
        <text>an acyl phosphate + H2O = a carboxylate + phosphate + H(+)</text>
        <dbReference type="Rhea" id="RHEA:14965"/>
        <dbReference type="ChEBI" id="CHEBI:15377"/>
        <dbReference type="ChEBI" id="CHEBI:15378"/>
        <dbReference type="ChEBI" id="CHEBI:29067"/>
        <dbReference type="ChEBI" id="CHEBI:43474"/>
        <dbReference type="ChEBI" id="CHEBI:59918"/>
        <dbReference type="EC" id="3.6.1.7"/>
    </reaction>
</comment>
<dbReference type="EMBL" id="CP013140">
    <property type="protein sequence ID" value="ALN59171.1"/>
    <property type="molecule type" value="Genomic_DNA"/>
</dbReference>
<dbReference type="PATRIC" id="fig|69.6.peg.3770"/>
<evidence type="ECO:0000256" key="1">
    <source>
        <dbReference type="ARBA" id="ARBA00005614"/>
    </source>
</evidence>
<dbReference type="EC" id="3.6.1.7" evidence="2 5"/>